<dbReference type="CDD" id="cd00552">
    <property type="entry name" value="RaiA"/>
    <property type="match status" value="1"/>
</dbReference>
<keyword evidence="1 4" id="KW-0810">Translation regulation</keyword>
<dbReference type="Gene3D" id="3.30.160.100">
    <property type="entry name" value="Ribosome hibernation promotion factor-like"/>
    <property type="match status" value="1"/>
</dbReference>
<organism evidence="6 7">
    <name type="scientific">Desulfomonile tiedjei</name>
    <dbReference type="NCBI Taxonomy" id="2358"/>
    <lineage>
        <taxon>Bacteria</taxon>
        <taxon>Pseudomonadati</taxon>
        <taxon>Thermodesulfobacteriota</taxon>
        <taxon>Desulfomonilia</taxon>
        <taxon>Desulfomonilales</taxon>
        <taxon>Desulfomonilaceae</taxon>
        <taxon>Desulfomonile</taxon>
    </lineage>
</organism>
<evidence type="ECO:0000259" key="5">
    <source>
        <dbReference type="Pfam" id="PF16321"/>
    </source>
</evidence>
<evidence type="ECO:0000256" key="2">
    <source>
        <dbReference type="ARBA" id="ARBA00038695"/>
    </source>
</evidence>
<feature type="domain" description="Sigma 54 modulation/S30EA ribosomal protein C-terminal" evidence="5">
    <location>
        <begin position="120"/>
        <end position="175"/>
    </location>
</feature>
<dbReference type="NCBIfam" id="TIGR00741">
    <property type="entry name" value="yfiA"/>
    <property type="match status" value="1"/>
</dbReference>
<sequence length="181" mass="21177">MQLSVTFRHMEPSEALKNYVQERTNRLTRYIDKPLEAQVALTVNKFRQIVDVVINANGIRIAGQEAHDDMYAAIDLVMDKIERQVKKYREKIRHHKPAAAGREIRWRRDIYGQESFEDDREPVVVKTENYFVKPMSIDEAAMQMDLSQQDFLVFNNALTQMVNVLYRRKDGNYGLIVPQSS</sequence>
<protein>
    <recommendedName>
        <fullName evidence="3 4">Ribosome hibernation promoting factor</fullName>
        <shortName evidence="4">HPF</shortName>
    </recommendedName>
</protein>
<dbReference type="Pfam" id="PF02482">
    <property type="entry name" value="Ribosomal_S30AE"/>
    <property type="match status" value="1"/>
</dbReference>
<dbReference type="PANTHER" id="PTHR33231">
    <property type="entry name" value="30S RIBOSOMAL PROTEIN"/>
    <property type="match status" value="1"/>
</dbReference>
<dbReference type="AlphaFoldDB" id="A0A9D6V503"/>
<dbReference type="InterPro" id="IPR003489">
    <property type="entry name" value="RHF/RaiA"/>
</dbReference>
<dbReference type="InterPro" id="IPR038416">
    <property type="entry name" value="Ribosom_S30AE_C_sf"/>
</dbReference>
<dbReference type="EMBL" id="JACRDE010000386">
    <property type="protein sequence ID" value="MBI5250765.1"/>
    <property type="molecule type" value="Genomic_DNA"/>
</dbReference>
<proteinExistence type="inferred from homology"/>
<dbReference type="InterPro" id="IPR050574">
    <property type="entry name" value="HPF/YfiA_ribosome-assoc"/>
</dbReference>
<evidence type="ECO:0000256" key="4">
    <source>
        <dbReference type="HAMAP-Rule" id="MF_00839"/>
    </source>
</evidence>
<comment type="subcellular location">
    <subcellularLocation>
        <location evidence="4">Cytoplasm</location>
    </subcellularLocation>
</comment>
<dbReference type="SUPFAM" id="SSF69754">
    <property type="entry name" value="Ribosome binding protein Y (YfiA homologue)"/>
    <property type="match status" value="1"/>
</dbReference>
<dbReference type="GO" id="GO:0043024">
    <property type="term" value="F:ribosomal small subunit binding"/>
    <property type="evidence" value="ECO:0007669"/>
    <property type="project" value="TreeGrafter"/>
</dbReference>
<dbReference type="InterPro" id="IPR034694">
    <property type="entry name" value="HPF_long/plastid"/>
</dbReference>
<comment type="subunit">
    <text evidence="2">Associates exclusively with 100S ribosomes, which are dimers of 70S ribosomes.</text>
</comment>
<gene>
    <name evidence="6" type="primary">raiA</name>
    <name evidence="4" type="synonym">hpf</name>
    <name evidence="6" type="ORF">HY912_14840</name>
</gene>
<dbReference type="InterPro" id="IPR036567">
    <property type="entry name" value="RHF-like"/>
</dbReference>
<comment type="subunit">
    <text evidence="4">Interacts with 100S ribosomes.</text>
</comment>
<comment type="function">
    <text evidence="4">Required for dimerization of active 70S ribosomes into 100S ribosomes in stationary phase; 100S ribosomes are translationally inactive and sometimes present during exponential growth.</text>
</comment>
<name>A0A9D6V503_9BACT</name>
<dbReference type="HAMAP" id="MF_00839">
    <property type="entry name" value="HPF"/>
    <property type="match status" value="1"/>
</dbReference>
<dbReference type="Gene3D" id="3.30.505.50">
    <property type="entry name" value="Sigma 54 modulation/S30EA ribosomal protein, C-terminal domain"/>
    <property type="match status" value="1"/>
</dbReference>
<evidence type="ECO:0000256" key="1">
    <source>
        <dbReference type="ARBA" id="ARBA00022845"/>
    </source>
</evidence>
<dbReference type="InterPro" id="IPR032528">
    <property type="entry name" value="Ribosom_S30AE_C"/>
</dbReference>
<dbReference type="Proteomes" id="UP000807825">
    <property type="component" value="Unassembled WGS sequence"/>
</dbReference>
<reference evidence="6" key="1">
    <citation type="submission" date="2020-07" db="EMBL/GenBank/DDBJ databases">
        <title>Huge and variable diversity of episymbiotic CPR bacteria and DPANN archaea in groundwater ecosystems.</title>
        <authorList>
            <person name="He C.Y."/>
            <person name="Keren R."/>
            <person name="Whittaker M."/>
            <person name="Farag I.F."/>
            <person name="Doudna J."/>
            <person name="Cate J.H.D."/>
            <person name="Banfield J.F."/>
        </authorList>
    </citation>
    <scope>NUCLEOTIDE SEQUENCE</scope>
    <source>
        <strain evidence="6">NC_groundwater_1664_Pr3_B-0.1um_52_9</strain>
    </source>
</reference>
<comment type="similarity">
    <text evidence="4">Belongs to the HPF/YfiA ribosome-associated protein family. Long HPF subfamily.</text>
</comment>
<dbReference type="GO" id="GO:0022627">
    <property type="term" value="C:cytosolic small ribosomal subunit"/>
    <property type="evidence" value="ECO:0007669"/>
    <property type="project" value="TreeGrafter"/>
</dbReference>
<evidence type="ECO:0000256" key="3">
    <source>
        <dbReference type="ARBA" id="ARBA00041148"/>
    </source>
</evidence>
<keyword evidence="4" id="KW-0963">Cytoplasm</keyword>
<dbReference type="Pfam" id="PF16321">
    <property type="entry name" value="Ribosom_S30AE_C"/>
    <property type="match status" value="1"/>
</dbReference>
<evidence type="ECO:0000313" key="7">
    <source>
        <dbReference type="Proteomes" id="UP000807825"/>
    </source>
</evidence>
<dbReference type="PANTHER" id="PTHR33231:SF1">
    <property type="entry name" value="30S RIBOSOMAL PROTEIN"/>
    <property type="match status" value="1"/>
</dbReference>
<dbReference type="GO" id="GO:0045900">
    <property type="term" value="P:negative regulation of translational elongation"/>
    <property type="evidence" value="ECO:0007669"/>
    <property type="project" value="TreeGrafter"/>
</dbReference>
<evidence type="ECO:0000313" key="6">
    <source>
        <dbReference type="EMBL" id="MBI5250765.1"/>
    </source>
</evidence>
<accession>A0A9D6V503</accession>
<comment type="caution">
    <text evidence="6">The sequence shown here is derived from an EMBL/GenBank/DDBJ whole genome shotgun (WGS) entry which is preliminary data.</text>
</comment>